<name>A0A8I1B298_BURCE</name>
<gene>
    <name evidence="1" type="ORF">JAO13_36265</name>
</gene>
<evidence type="ECO:0000313" key="2">
    <source>
        <dbReference type="Proteomes" id="UP000645612"/>
    </source>
</evidence>
<evidence type="ECO:0000313" key="1">
    <source>
        <dbReference type="EMBL" id="MBH9701902.1"/>
    </source>
</evidence>
<dbReference type="RefSeq" id="WP_176131182.1">
    <property type="nucleotide sequence ID" value="NZ_CADDZZ010000017.1"/>
</dbReference>
<organism evidence="1 2">
    <name type="scientific">Burkholderia cepacia</name>
    <name type="common">Pseudomonas cepacia</name>
    <dbReference type="NCBI Taxonomy" id="292"/>
    <lineage>
        <taxon>Bacteria</taxon>
        <taxon>Pseudomonadati</taxon>
        <taxon>Pseudomonadota</taxon>
        <taxon>Betaproteobacteria</taxon>
        <taxon>Burkholderiales</taxon>
        <taxon>Burkholderiaceae</taxon>
        <taxon>Burkholderia</taxon>
        <taxon>Burkholderia cepacia complex</taxon>
    </lineage>
</organism>
<accession>A0A8I1B298</accession>
<reference evidence="1" key="1">
    <citation type="submission" date="2020-12" db="EMBL/GenBank/DDBJ databases">
        <title>Burkholderia cepacia complex in Mexico.</title>
        <authorList>
            <person name="Estrada P."/>
        </authorList>
    </citation>
    <scope>NUCLEOTIDE SEQUENCE</scope>
    <source>
        <strain evidence="1">871</strain>
    </source>
</reference>
<protein>
    <submittedName>
        <fullName evidence="1">Uncharacterized protein</fullName>
    </submittedName>
</protein>
<dbReference type="EMBL" id="JAEDXG010000055">
    <property type="protein sequence ID" value="MBH9701902.1"/>
    <property type="molecule type" value="Genomic_DNA"/>
</dbReference>
<dbReference type="AlphaFoldDB" id="A0A8I1B298"/>
<proteinExistence type="predicted"/>
<dbReference type="Proteomes" id="UP000645612">
    <property type="component" value="Unassembled WGS sequence"/>
</dbReference>
<comment type="caution">
    <text evidence="1">The sequence shown here is derived from an EMBL/GenBank/DDBJ whole genome shotgun (WGS) entry which is preliminary data.</text>
</comment>
<sequence>MVNLFFDFWRTGSVELWNPAGAALNPVAPQTTIDSPVPVPLSHWDIDHRADAARGQLLHRSRGLKISWDSALHESALHGSRESAMPVKTF</sequence>